<name>A0A1B7NFY1_9AGAM</name>
<proteinExistence type="predicted"/>
<protein>
    <recommendedName>
        <fullName evidence="5">Secreted protein</fullName>
    </recommendedName>
</protein>
<dbReference type="EMBL" id="KV448133">
    <property type="protein sequence ID" value="OAX43733.1"/>
    <property type="molecule type" value="Genomic_DNA"/>
</dbReference>
<dbReference type="Proteomes" id="UP000092154">
    <property type="component" value="Unassembled WGS sequence"/>
</dbReference>
<sequence length="112" mass="13061">MSLCMILTSPLLLYAVCSDPWARVIHYHRISFPGLILHEFWVFQYEVFVLLLTTKGARHRVFRHPRETANSCNKAQQGTASEMNSCHAQQQARRPKMRSQQSDMDVLLNKSW</sequence>
<feature type="chain" id="PRO_5008597991" description="Secreted protein" evidence="2">
    <location>
        <begin position="19"/>
        <end position="112"/>
    </location>
</feature>
<dbReference type="AlphaFoldDB" id="A0A1B7NFY1"/>
<feature type="signal peptide" evidence="2">
    <location>
        <begin position="1"/>
        <end position="18"/>
    </location>
</feature>
<gene>
    <name evidence="3" type="ORF">K503DRAFT_765590</name>
</gene>
<keyword evidence="2" id="KW-0732">Signal</keyword>
<dbReference type="InParanoid" id="A0A1B7NFY1"/>
<organism evidence="3 4">
    <name type="scientific">Rhizopogon vinicolor AM-OR11-026</name>
    <dbReference type="NCBI Taxonomy" id="1314800"/>
    <lineage>
        <taxon>Eukaryota</taxon>
        <taxon>Fungi</taxon>
        <taxon>Dikarya</taxon>
        <taxon>Basidiomycota</taxon>
        <taxon>Agaricomycotina</taxon>
        <taxon>Agaricomycetes</taxon>
        <taxon>Agaricomycetidae</taxon>
        <taxon>Boletales</taxon>
        <taxon>Suillineae</taxon>
        <taxon>Rhizopogonaceae</taxon>
        <taxon>Rhizopogon</taxon>
    </lineage>
</organism>
<feature type="compositionally biased region" description="Polar residues" evidence="1">
    <location>
        <begin position="72"/>
        <end position="103"/>
    </location>
</feature>
<accession>A0A1B7NFY1</accession>
<evidence type="ECO:0008006" key="5">
    <source>
        <dbReference type="Google" id="ProtNLM"/>
    </source>
</evidence>
<evidence type="ECO:0000313" key="3">
    <source>
        <dbReference type="EMBL" id="OAX43733.1"/>
    </source>
</evidence>
<evidence type="ECO:0000256" key="1">
    <source>
        <dbReference type="SAM" id="MobiDB-lite"/>
    </source>
</evidence>
<evidence type="ECO:0000313" key="4">
    <source>
        <dbReference type="Proteomes" id="UP000092154"/>
    </source>
</evidence>
<keyword evidence="4" id="KW-1185">Reference proteome</keyword>
<evidence type="ECO:0000256" key="2">
    <source>
        <dbReference type="SAM" id="SignalP"/>
    </source>
</evidence>
<feature type="region of interest" description="Disordered" evidence="1">
    <location>
        <begin position="72"/>
        <end position="112"/>
    </location>
</feature>
<reference evidence="3 4" key="1">
    <citation type="submission" date="2016-06" db="EMBL/GenBank/DDBJ databases">
        <title>Comparative genomics of the ectomycorrhizal sister species Rhizopogon vinicolor and Rhizopogon vesiculosus (Basidiomycota: Boletales) reveals a divergence of the mating type B locus.</title>
        <authorList>
            <consortium name="DOE Joint Genome Institute"/>
            <person name="Mujic A.B."/>
            <person name="Kuo A."/>
            <person name="Tritt A."/>
            <person name="Lipzen A."/>
            <person name="Chen C."/>
            <person name="Johnson J."/>
            <person name="Sharma A."/>
            <person name="Barry K."/>
            <person name="Grigoriev I.V."/>
            <person name="Spatafora J.W."/>
        </authorList>
    </citation>
    <scope>NUCLEOTIDE SEQUENCE [LARGE SCALE GENOMIC DNA]</scope>
    <source>
        <strain evidence="3 4">AM-OR11-026</strain>
    </source>
</reference>